<gene>
    <name evidence="1" type="ordered locus">Arch_0397</name>
</gene>
<name>D7BMK2_ARCHD</name>
<sequence length="182" mass="19744">MTTEISPELKSLRDATLDIERHVATGGWDAPIRLFALVRAQAALAANPELANELPADVHAESIADPHLLFSVEQEDLPQTASLDELLGHIVWPEEVDGAAISVERIVLPPSAESDIPDDDEAALSYLQNHPERQDVRMVVAALRIGATWSVIRMRSHDSDADVLSGENLVEGLTAAIKATFE</sequence>
<dbReference type="AlphaFoldDB" id="D7BMK2"/>
<accession>D7BMK2</accession>
<protein>
    <submittedName>
        <fullName evidence="1">Uncharacterized protein</fullName>
    </submittedName>
</protein>
<evidence type="ECO:0000313" key="2">
    <source>
        <dbReference type="Proteomes" id="UP000000376"/>
    </source>
</evidence>
<dbReference type="EMBL" id="CP002045">
    <property type="protein sequence ID" value="ADH92151.1"/>
    <property type="molecule type" value="Genomic_DNA"/>
</dbReference>
<proteinExistence type="predicted"/>
<organism evidence="1 2">
    <name type="scientific">Arcanobacterium haemolyticum (strain ATCC 9345 / DSM 20595 / CCM 5947 / CCUG 17215 / LMG 16163 / NBRC 15585 / NCTC 8452 / 11018)</name>
    <dbReference type="NCBI Taxonomy" id="644284"/>
    <lineage>
        <taxon>Bacteria</taxon>
        <taxon>Bacillati</taxon>
        <taxon>Actinomycetota</taxon>
        <taxon>Actinomycetes</taxon>
        <taxon>Actinomycetales</taxon>
        <taxon>Actinomycetaceae</taxon>
        <taxon>Arcanobacterium</taxon>
    </lineage>
</organism>
<dbReference type="InterPro" id="IPR047681">
    <property type="entry name" value="PPA1309-like"/>
</dbReference>
<dbReference type="HOGENOM" id="CLU_094573_0_0_11"/>
<dbReference type="eggNOG" id="ENOG5032TUF">
    <property type="taxonomic scope" value="Bacteria"/>
</dbReference>
<dbReference type="KEGG" id="ahe:Arch_0397"/>
<reference evidence="1 2" key="1">
    <citation type="journal article" date="2010" name="Stand. Genomic Sci.">
        <title>Complete genome sequence of Arcanobacterium haemolyticum type strain (11018).</title>
        <authorList>
            <person name="Yasawong M."/>
            <person name="Teshima H."/>
            <person name="Lapidus A."/>
            <person name="Nolan M."/>
            <person name="Lucas S."/>
            <person name="Glavina Del Rio T."/>
            <person name="Tice H."/>
            <person name="Cheng J."/>
            <person name="Bruce D."/>
            <person name="Detter C."/>
            <person name="Tapia R."/>
            <person name="Han C."/>
            <person name="Goodwin L."/>
            <person name="Pitluck S."/>
            <person name="Liolios K."/>
            <person name="Ivanova N."/>
            <person name="Mavromatis K."/>
            <person name="Mikhailova N."/>
            <person name="Pati A."/>
            <person name="Chen A."/>
            <person name="Palaniappan K."/>
            <person name="Land M."/>
            <person name="Hauser L."/>
            <person name="Chang Y."/>
            <person name="Jeffries C."/>
            <person name="Rohde M."/>
            <person name="Sikorski J."/>
            <person name="Pukall R."/>
            <person name="Goker M."/>
            <person name="Woyke T."/>
            <person name="Bristow J."/>
            <person name="Eisen J."/>
            <person name="Markowitz V."/>
            <person name="Hugenholtz P."/>
            <person name="Kyrpides N."/>
            <person name="Klenk H."/>
        </authorList>
    </citation>
    <scope>NUCLEOTIDE SEQUENCE [LARGE SCALE GENOMIC DNA]</scope>
    <source>
        <strain evidence="2">ATCC 9345 / DSM 20595 / CCUG 17215 / LMG 16163 / NBRC 15585 / NCTC 8452 / 11018</strain>
    </source>
</reference>
<dbReference type="STRING" id="644284.Arch_0397"/>
<evidence type="ECO:0000313" key="1">
    <source>
        <dbReference type="EMBL" id="ADH92151.1"/>
    </source>
</evidence>
<dbReference type="RefSeq" id="WP_013169649.1">
    <property type="nucleotide sequence ID" value="NC_014218.1"/>
</dbReference>
<dbReference type="OrthoDB" id="3266223at2"/>
<dbReference type="NCBIfam" id="NF040618">
    <property type="entry name" value="PPA1309_fam"/>
    <property type="match status" value="1"/>
</dbReference>
<keyword evidence="2" id="KW-1185">Reference proteome</keyword>
<dbReference type="Proteomes" id="UP000000376">
    <property type="component" value="Chromosome"/>
</dbReference>